<evidence type="ECO:0000256" key="1">
    <source>
        <dbReference type="SAM" id="MobiDB-lite"/>
    </source>
</evidence>
<keyword evidence="3" id="KW-1185">Reference proteome</keyword>
<name>A0A317XXA5_9BASI</name>
<evidence type="ECO:0000313" key="2">
    <source>
        <dbReference type="EMBL" id="PWZ02518.1"/>
    </source>
</evidence>
<gene>
    <name evidence="2" type="ORF">BCV70DRAFT_1586</name>
</gene>
<dbReference type="EMBL" id="KZ819188">
    <property type="protein sequence ID" value="PWZ02518.1"/>
    <property type="molecule type" value="Genomic_DNA"/>
</dbReference>
<evidence type="ECO:0000313" key="3">
    <source>
        <dbReference type="Proteomes" id="UP000246740"/>
    </source>
</evidence>
<sequence length="63" mass="7059">MLRPNKARQGAHEQSSLDPVAKIGSVWTRAPEKRTEKEASPADPVKERLGDESFPRLHLPREG</sequence>
<proteinExistence type="predicted"/>
<reference evidence="2 3" key="1">
    <citation type="journal article" date="2018" name="Mol. Biol. Evol.">
        <title>Broad Genomic Sampling Reveals a Smut Pathogenic Ancestry of the Fungal Clade Ustilaginomycotina.</title>
        <authorList>
            <person name="Kijpornyongpan T."/>
            <person name="Mondo S.J."/>
            <person name="Barry K."/>
            <person name="Sandor L."/>
            <person name="Lee J."/>
            <person name="Lipzen A."/>
            <person name="Pangilinan J."/>
            <person name="LaButti K."/>
            <person name="Hainaut M."/>
            <person name="Henrissat B."/>
            <person name="Grigoriev I.V."/>
            <person name="Spatafora J.W."/>
            <person name="Aime M.C."/>
        </authorList>
    </citation>
    <scope>NUCLEOTIDE SEQUENCE [LARGE SCALE GENOMIC DNA]</scope>
    <source>
        <strain evidence="2 3">MCA 3645</strain>
    </source>
</reference>
<organism evidence="2 3">
    <name type="scientific">Testicularia cyperi</name>
    <dbReference type="NCBI Taxonomy" id="1882483"/>
    <lineage>
        <taxon>Eukaryota</taxon>
        <taxon>Fungi</taxon>
        <taxon>Dikarya</taxon>
        <taxon>Basidiomycota</taxon>
        <taxon>Ustilaginomycotina</taxon>
        <taxon>Ustilaginomycetes</taxon>
        <taxon>Ustilaginales</taxon>
        <taxon>Anthracoideaceae</taxon>
        <taxon>Testicularia</taxon>
    </lineage>
</organism>
<dbReference type="AlphaFoldDB" id="A0A317XXA5"/>
<dbReference type="Proteomes" id="UP000246740">
    <property type="component" value="Unassembled WGS sequence"/>
</dbReference>
<feature type="region of interest" description="Disordered" evidence="1">
    <location>
        <begin position="1"/>
        <end position="63"/>
    </location>
</feature>
<protein>
    <submittedName>
        <fullName evidence="2">Uncharacterized protein</fullName>
    </submittedName>
</protein>
<feature type="compositionally biased region" description="Basic and acidic residues" evidence="1">
    <location>
        <begin position="30"/>
        <end position="63"/>
    </location>
</feature>
<accession>A0A317XXA5</accession>
<dbReference type="InParanoid" id="A0A317XXA5"/>